<comment type="caution">
    <text evidence="2">The sequence shown here is derived from an EMBL/GenBank/DDBJ whole genome shotgun (WGS) entry which is preliminary data.</text>
</comment>
<dbReference type="EMBL" id="CATNWA010002031">
    <property type="protein sequence ID" value="CAI9541834.1"/>
    <property type="molecule type" value="Genomic_DNA"/>
</dbReference>
<keyword evidence="3" id="KW-1185">Reference proteome</keyword>
<dbReference type="InterPro" id="IPR042201">
    <property type="entry name" value="FH2_Formin_sf"/>
</dbReference>
<accession>A0ABN9B0K5</accession>
<dbReference type="SUPFAM" id="SSF101447">
    <property type="entry name" value="Formin homology 2 domain (FH2 domain)"/>
    <property type="match status" value="1"/>
</dbReference>
<evidence type="ECO:0000313" key="3">
    <source>
        <dbReference type="Proteomes" id="UP001162483"/>
    </source>
</evidence>
<feature type="non-terminal residue" evidence="2">
    <location>
        <position position="104"/>
    </location>
</feature>
<dbReference type="Pfam" id="PF02181">
    <property type="entry name" value="FH2"/>
    <property type="match status" value="1"/>
</dbReference>
<organism evidence="2 3">
    <name type="scientific">Staurois parvus</name>
    <dbReference type="NCBI Taxonomy" id="386267"/>
    <lineage>
        <taxon>Eukaryota</taxon>
        <taxon>Metazoa</taxon>
        <taxon>Chordata</taxon>
        <taxon>Craniata</taxon>
        <taxon>Vertebrata</taxon>
        <taxon>Euteleostomi</taxon>
        <taxon>Amphibia</taxon>
        <taxon>Batrachia</taxon>
        <taxon>Anura</taxon>
        <taxon>Neobatrachia</taxon>
        <taxon>Ranoidea</taxon>
        <taxon>Ranidae</taxon>
        <taxon>Staurois</taxon>
    </lineage>
</organism>
<dbReference type="Proteomes" id="UP001162483">
    <property type="component" value="Unassembled WGS sequence"/>
</dbReference>
<reference evidence="2" key="1">
    <citation type="submission" date="2023-05" db="EMBL/GenBank/DDBJ databases">
        <authorList>
            <person name="Stuckert A."/>
        </authorList>
    </citation>
    <scope>NUCLEOTIDE SEQUENCE</scope>
</reference>
<evidence type="ECO:0000313" key="2">
    <source>
        <dbReference type="EMBL" id="CAI9541834.1"/>
    </source>
</evidence>
<dbReference type="Gene3D" id="1.20.58.2220">
    <property type="entry name" value="Formin, FH2 domain"/>
    <property type="match status" value="1"/>
</dbReference>
<proteinExistence type="predicted"/>
<name>A0ABN9B0K5_9NEOB</name>
<protein>
    <recommendedName>
        <fullName evidence="1">FH2 domain-containing protein</fullName>
    </recommendedName>
</protein>
<dbReference type="InterPro" id="IPR015425">
    <property type="entry name" value="FH2_Formin"/>
</dbReference>
<dbReference type="PANTHER" id="PTHR46345:SF5">
    <property type="entry name" value="INVERTED FORMIN-2"/>
    <property type="match status" value="1"/>
</dbReference>
<feature type="domain" description="FH2" evidence="1">
    <location>
        <begin position="1"/>
        <end position="104"/>
    </location>
</feature>
<dbReference type="PANTHER" id="PTHR46345">
    <property type="entry name" value="INVERTED FORMIN-2"/>
    <property type="match status" value="1"/>
</dbReference>
<sequence>MKKLNWQKLPPNVAKDGQSMWSSVSTYEETPEPNYSSIEQLFCLPQAKEKDKQSMPINKPPKEISFLDSKKNLNLNIFLKQFKSSNEVVVSMIEKGDRSKFDIE</sequence>
<dbReference type="PROSITE" id="PS51444">
    <property type="entry name" value="FH2"/>
    <property type="match status" value="1"/>
</dbReference>
<gene>
    <name evidence="2" type="ORF">SPARVUS_LOCUS1991605</name>
</gene>
<evidence type="ECO:0000259" key="1">
    <source>
        <dbReference type="PROSITE" id="PS51444"/>
    </source>
</evidence>